<sequence>MELVRVQDSDYQKAYDLFMTFKQDENGFINCVYGYDYNQFLQWIEKKRNWSEGKDLPEGFVPDTTFLLSDDDKYVGVFNLRHCLNDFLREGPGHIGYGISSKFRGKGYATEGLKLTLAKAREMSIHEAYLSCNKDNTASLRVQLKNGAYIHHENDTKYFTRINSIDENGSRQEIVSDFYTDYNEETRLERSRHGQLEYAITMEYVHRYLGTDAKILEVGAGTGRYSIALAKEGYDVTSVELVEKNIGILKEKSAGLSNLRALQGDATDLSCLKDDSYDVTLVFGPMYHLYEDVDVNKAIDEAIRVTRPGGTILFAFISVFAIMYSNYFQGNWKFGEEENFSSDYKVKHFKEQLFTGYDVVDFEKLFETKAVEWITTAGVDGLLEPIEHRLDFSIPEEDFEGFKNWYLAFSEKRELLGHTNHLLYICRKK</sequence>
<dbReference type="SUPFAM" id="SSF53335">
    <property type="entry name" value="S-adenosyl-L-methionine-dependent methyltransferases"/>
    <property type="match status" value="1"/>
</dbReference>
<dbReference type="InterPro" id="IPR029063">
    <property type="entry name" value="SAM-dependent_MTases_sf"/>
</dbReference>
<dbReference type="PANTHER" id="PTHR39173:SF1">
    <property type="entry name" value="ACETYLTRANSFERASE"/>
    <property type="match status" value="1"/>
</dbReference>
<proteinExistence type="predicted"/>
<dbReference type="SUPFAM" id="SSF55729">
    <property type="entry name" value="Acyl-CoA N-acyltransferases (Nat)"/>
    <property type="match status" value="1"/>
</dbReference>
<organism evidence="2 3">
    <name type="scientific">Pseudobutyrivibrio xylanivorans</name>
    <dbReference type="NCBI Taxonomy" id="185007"/>
    <lineage>
        <taxon>Bacteria</taxon>
        <taxon>Bacillati</taxon>
        <taxon>Bacillota</taxon>
        <taxon>Clostridia</taxon>
        <taxon>Lachnospirales</taxon>
        <taxon>Lachnospiraceae</taxon>
        <taxon>Pseudobutyrivibrio</taxon>
    </lineage>
</organism>
<dbReference type="Pfam" id="PF13302">
    <property type="entry name" value="Acetyltransf_3"/>
    <property type="match status" value="1"/>
</dbReference>
<dbReference type="Gene3D" id="3.40.630.30">
    <property type="match status" value="1"/>
</dbReference>
<protein>
    <submittedName>
        <fullName evidence="2">GNAT family N-acetyltransferase</fullName>
    </submittedName>
</protein>
<dbReference type="InterPro" id="IPR000182">
    <property type="entry name" value="GNAT_dom"/>
</dbReference>
<gene>
    <name evidence="2" type="ORF">FXF36_11130</name>
</gene>
<dbReference type="Pfam" id="PF13649">
    <property type="entry name" value="Methyltransf_25"/>
    <property type="match status" value="1"/>
</dbReference>
<dbReference type="OrthoDB" id="9810615at2"/>
<evidence type="ECO:0000313" key="2">
    <source>
        <dbReference type="EMBL" id="QFJ55376.1"/>
    </source>
</evidence>
<dbReference type="RefSeq" id="WP_151624091.1">
    <property type="nucleotide sequence ID" value="NZ_CP043028.1"/>
</dbReference>
<reference evidence="3" key="1">
    <citation type="submission" date="2019-08" db="EMBL/GenBank/DDBJ databases">
        <title>Complete Genome Sequence of the Polysaccharide-Degrading Rumen Bacterium Pseudobutyrivibrio xylanivorans MA3014.</title>
        <authorList>
            <person name="Palevich N."/>
            <person name="Maclean P.H."/>
            <person name="Kelly W.J."/>
            <person name="Leahy S.C."/>
            <person name="Rakonjac J."/>
            <person name="Attwood G.T."/>
        </authorList>
    </citation>
    <scope>NUCLEOTIDE SEQUENCE [LARGE SCALE GENOMIC DNA]</scope>
    <source>
        <strain evidence="3">MA3014</strain>
    </source>
</reference>
<dbReference type="Gene3D" id="3.40.50.150">
    <property type="entry name" value="Vaccinia Virus protein VP39"/>
    <property type="match status" value="1"/>
</dbReference>
<dbReference type="PROSITE" id="PS51186">
    <property type="entry name" value="GNAT"/>
    <property type="match status" value="1"/>
</dbReference>
<evidence type="ECO:0000313" key="3">
    <source>
        <dbReference type="Proteomes" id="UP000327030"/>
    </source>
</evidence>
<dbReference type="InterPro" id="IPR041698">
    <property type="entry name" value="Methyltransf_25"/>
</dbReference>
<accession>A0A5P6VS14</accession>
<dbReference type="GO" id="GO:0016747">
    <property type="term" value="F:acyltransferase activity, transferring groups other than amino-acyl groups"/>
    <property type="evidence" value="ECO:0007669"/>
    <property type="project" value="InterPro"/>
</dbReference>
<feature type="domain" description="N-acetyltransferase" evidence="1">
    <location>
        <begin position="1"/>
        <end position="203"/>
    </location>
</feature>
<dbReference type="CDD" id="cd02440">
    <property type="entry name" value="AdoMet_MTases"/>
    <property type="match status" value="1"/>
</dbReference>
<dbReference type="KEGG" id="pxv:FXF36_11130"/>
<dbReference type="AlphaFoldDB" id="A0A5P6VS14"/>
<dbReference type="EMBL" id="CP043028">
    <property type="protein sequence ID" value="QFJ55376.1"/>
    <property type="molecule type" value="Genomic_DNA"/>
</dbReference>
<dbReference type="CDD" id="cd04301">
    <property type="entry name" value="NAT_SF"/>
    <property type="match status" value="1"/>
</dbReference>
<evidence type="ECO:0000259" key="1">
    <source>
        <dbReference type="PROSITE" id="PS51186"/>
    </source>
</evidence>
<dbReference type="PANTHER" id="PTHR39173">
    <property type="entry name" value="ACETYLTRANSFERASE"/>
    <property type="match status" value="1"/>
</dbReference>
<dbReference type="InterPro" id="IPR016181">
    <property type="entry name" value="Acyl_CoA_acyltransferase"/>
</dbReference>
<dbReference type="Proteomes" id="UP000327030">
    <property type="component" value="Chromosome 1"/>
</dbReference>
<name>A0A5P6VS14_PSEXY</name>